<accession>A0A9X8VP98</accession>
<protein>
    <submittedName>
        <fullName evidence="1">Uncharacterized protein</fullName>
    </submittedName>
</protein>
<sequence>MQKIKKVFKWSFNYIRLLLLKLEYGKRIKFGINGLSHPPYIAWKAKINVDKGAQLVLKNGSYISSYCQILLSKDANVQINNGVYIGEFSRVVCRNKIILGKNSLLANNVSIYDHDHCFGDLYKPIADQGFISGDIKVGDNCWLGTNVVVLRNTTIQKNSIVGANAVISGSNTVSGVYVGLPAKLKKKL</sequence>
<evidence type="ECO:0000313" key="2">
    <source>
        <dbReference type="Proteomes" id="UP000215693"/>
    </source>
</evidence>
<proteinExistence type="predicted"/>
<dbReference type="RefSeq" id="WP_094497472.1">
    <property type="nucleotide sequence ID" value="NZ_NGOD01000011.1"/>
</dbReference>
<dbReference type="PANTHER" id="PTHR23416">
    <property type="entry name" value="SIALIC ACID SYNTHASE-RELATED"/>
    <property type="match status" value="1"/>
</dbReference>
<dbReference type="InterPro" id="IPR011004">
    <property type="entry name" value="Trimer_LpxA-like_sf"/>
</dbReference>
<dbReference type="Gene3D" id="2.160.10.10">
    <property type="entry name" value="Hexapeptide repeat proteins"/>
    <property type="match status" value="1"/>
</dbReference>
<reference evidence="1 2" key="1">
    <citation type="submission" date="2017-04" db="EMBL/GenBank/DDBJ databases">
        <authorList>
            <person name="Lin X.B."/>
            <person name="Stothard P."/>
            <person name="Tasseva G."/>
            <person name="Walter J."/>
        </authorList>
    </citation>
    <scope>NUCLEOTIDE SEQUENCE [LARGE SCALE GENOMIC DNA]</scope>
    <source>
        <strain evidence="1 2">117c</strain>
    </source>
</reference>
<dbReference type="InterPro" id="IPR051159">
    <property type="entry name" value="Hexapeptide_acetyltransf"/>
</dbReference>
<dbReference type="InterPro" id="IPR001451">
    <property type="entry name" value="Hexapep"/>
</dbReference>
<gene>
    <name evidence="1" type="ORF">CBF50_06855</name>
</gene>
<name>A0A9X8VP98_LACJH</name>
<dbReference type="EMBL" id="NGOH01000068">
    <property type="protein sequence ID" value="OYS12283.1"/>
    <property type="molecule type" value="Genomic_DNA"/>
</dbReference>
<dbReference type="AlphaFoldDB" id="A0A9X8VP98"/>
<reference evidence="1 2" key="2">
    <citation type="submission" date="2017-09" db="EMBL/GenBank/DDBJ databases">
        <title>Tripartite evolution among Lactobacillus johnsonii, Lactobacillus taiwanensis, Lactobacillus reuteri and their rodent host.</title>
        <authorList>
            <person name="Wang T."/>
            <person name="Knowles S."/>
            <person name="Cheng C."/>
        </authorList>
    </citation>
    <scope>NUCLEOTIDE SEQUENCE [LARGE SCALE GENOMIC DNA]</scope>
    <source>
        <strain evidence="1 2">117c</strain>
    </source>
</reference>
<dbReference type="Pfam" id="PF00132">
    <property type="entry name" value="Hexapep"/>
    <property type="match status" value="1"/>
</dbReference>
<dbReference type="PANTHER" id="PTHR23416:SF78">
    <property type="entry name" value="LIPOPOLYSACCHARIDE BIOSYNTHESIS O-ACETYL TRANSFERASE WBBJ-RELATED"/>
    <property type="match status" value="1"/>
</dbReference>
<dbReference type="CDD" id="cd04647">
    <property type="entry name" value="LbH_MAT_like"/>
    <property type="match status" value="1"/>
</dbReference>
<comment type="caution">
    <text evidence="1">The sequence shown here is derived from an EMBL/GenBank/DDBJ whole genome shotgun (WGS) entry which is preliminary data.</text>
</comment>
<dbReference type="Proteomes" id="UP000215693">
    <property type="component" value="Unassembled WGS sequence"/>
</dbReference>
<organism evidence="1 2">
    <name type="scientific">Lactobacillus johnsonii</name>
    <dbReference type="NCBI Taxonomy" id="33959"/>
    <lineage>
        <taxon>Bacteria</taxon>
        <taxon>Bacillati</taxon>
        <taxon>Bacillota</taxon>
        <taxon>Bacilli</taxon>
        <taxon>Lactobacillales</taxon>
        <taxon>Lactobacillaceae</taxon>
        <taxon>Lactobacillus</taxon>
    </lineage>
</organism>
<evidence type="ECO:0000313" key="1">
    <source>
        <dbReference type="EMBL" id="OYS12283.1"/>
    </source>
</evidence>
<dbReference type="SUPFAM" id="SSF51161">
    <property type="entry name" value="Trimeric LpxA-like enzymes"/>
    <property type="match status" value="1"/>
</dbReference>